<organism evidence="1 2">
    <name type="scientific">Stephania cephalantha</name>
    <dbReference type="NCBI Taxonomy" id="152367"/>
    <lineage>
        <taxon>Eukaryota</taxon>
        <taxon>Viridiplantae</taxon>
        <taxon>Streptophyta</taxon>
        <taxon>Embryophyta</taxon>
        <taxon>Tracheophyta</taxon>
        <taxon>Spermatophyta</taxon>
        <taxon>Magnoliopsida</taxon>
        <taxon>Ranunculales</taxon>
        <taxon>Menispermaceae</taxon>
        <taxon>Menispermoideae</taxon>
        <taxon>Cissampelideae</taxon>
        <taxon>Stephania</taxon>
    </lineage>
</organism>
<proteinExistence type="predicted"/>
<name>A0AAP0ENX7_9MAGN</name>
<sequence length="118" mass="13502">MQDHLARMEALLMHHLGIRPHVPPTPLPPSSLAIERSGHQHDDICDGAYVVDTQHLTTDRSFLGPHLPSQSALLDDHQPAHLTDPRRELFEDRQQLLDDDKEFMLQLMSPTRPPPRQE</sequence>
<comment type="caution">
    <text evidence="1">The sequence shown here is derived from an EMBL/GenBank/DDBJ whole genome shotgun (WGS) entry which is preliminary data.</text>
</comment>
<dbReference type="EMBL" id="JBBNAG010000011">
    <property type="protein sequence ID" value="KAK9095272.1"/>
    <property type="molecule type" value="Genomic_DNA"/>
</dbReference>
<dbReference type="Proteomes" id="UP001419268">
    <property type="component" value="Unassembled WGS sequence"/>
</dbReference>
<gene>
    <name evidence="1" type="ORF">Scep_026741</name>
</gene>
<evidence type="ECO:0000313" key="1">
    <source>
        <dbReference type="EMBL" id="KAK9095272.1"/>
    </source>
</evidence>
<reference evidence="1 2" key="1">
    <citation type="submission" date="2024-01" db="EMBL/GenBank/DDBJ databases">
        <title>Genome assemblies of Stephania.</title>
        <authorList>
            <person name="Yang L."/>
        </authorList>
    </citation>
    <scope>NUCLEOTIDE SEQUENCE [LARGE SCALE GENOMIC DNA]</scope>
    <source>
        <strain evidence="1">JXDWG</strain>
        <tissue evidence="1">Leaf</tissue>
    </source>
</reference>
<protein>
    <submittedName>
        <fullName evidence="1">Uncharacterized protein</fullName>
    </submittedName>
</protein>
<evidence type="ECO:0000313" key="2">
    <source>
        <dbReference type="Proteomes" id="UP001419268"/>
    </source>
</evidence>
<keyword evidence="2" id="KW-1185">Reference proteome</keyword>
<dbReference type="AlphaFoldDB" id="A0AAP0ENX7"/>
<accession>A0AAP0ENX7</accession>